<dbReference type="PANTHER" id="PTHR11804:SF79">
    <property type="entry name" value="MITOCHONDRIAL INTERMEDIATE PEPTIDASE"/>
    <property type="match status" value="1"/>
</dbReference>
<dbReference type="GO" id="GO:0046872">
    <property type="term" value="F:metal ion binding"/>
    <property type="evidence" value="ECO:0007669"/>
    <property type="project" value="UniProtKB-UniRule"/>
</dbReference>
<dbReference type="EMBL" id="JALLBG020000206">
    <property type="protein sequence ID" value="KAL3759300.1"/>
    <property type="molecule type" value="Genomic_DNA"/>
</dbReference>
<feature type="domain" description="Peptidase M3A/M3B catalytic" evidence="7">
    <location>
        <begin position="3"/>
        <end position="50"/>
    </location>
</feature>
<dbReference type="AlphaFoldDB" id="A0ABD3MFG3"/>
<dbReference type="SUPFAM" id="SSF55486">
    <property type="entry name" value="Metalloproteases ('zincins'), catalytic domain"/>
    <property type="match status" value="1"/>
</dbReference>
<evidence type="ECO:0000313" key="9">
    <source>
        <dbReference type="Proteomes" id="UP001530293"/>
    </source>
</evidence>
<evidence type="ECO:0000256" key="4">
    <source>
        <dbReference type="ARBA" id="ARBA00022833"/>
    </source>
</evidence>
<reference evidence="8 9" key="1">
    <citation type="submission" date="2024-10" db="EMBL/GenBank/DDBJ databases">
        <title>Updated reference genomes for cyclostephanoid diatoms.</title>
        <authorList>
            <person name="Roberts W.R."/>
            <person name="Alverson A.J."/>
        </authorList>
    </citation>
    <scope>NUCLEOTIDE SEQUENCE [LARGE SCALE GENOMIC DNA]</scope>
    <source>
        <strain evidence="8 9">AJA232-27</strain>
    </source>
</reference>
<keyword evidence="4 6" id="KW-0862">Zinc</keyword>
<dbReference type="PANTHER" id="PTHR11804">
    <property type="entry name" value="PROTEASE M3 THIMET OLIGOPEPTIDASE-RELATED"/>
    <property type="match status" value="1"/>
</dbReference>
<dbReference type="GO" id="GO:0008237">
    <property type="term" value="F:metallopeptidase activity"/>
    <property type="evidence" value="ECO:0007669"/>
    <property type="project" value="UniProtKB-KW"/>
</dbReference>
<name>A0ABD3MFG3_9STRA</name>
<keyword evidence="2 6" id="KW-0479">Metal-binding</keyword>
<gene>
    <name evidence="8" type="ORF">ACHAWU_002101</name>
</gene>
<protein>
    <recommendedName>
        <fullName evidence="7">Peptidase M3A/M3B catalytic domain-containing protein</fullName>
    </recommendedName>
</protein>
<evidence type="ECO:0000256" key="3">
    <source>
        <dbReference type="ARBA" id="ARBA00022801"/>
    </source>
</evidence>
<keyword evidence="3 6" id="KW-0378">Hydrolase</keyword>
<evidence type="ECO:0000256" key="2">
    <source>
        <dbReference type="ARBA" id="ARBA00022723"/>
    </source>
</evidence>
<keyword evidence="9" id="KW-1185">Reference proteome</keyword>
<proteinExistence type="inferred from homology"/>
<comment type="similarity">
    <text evidence="6">Belongs to the peptidase M3 family.</text>
</comment>
<accession>A0ABD3MFG3</accession>
<keyword evidence="1 6" id="KW-0645">Protease</keyword>
<comment type="cofactor">
    <cofactor evidence="6">
        <name>Zn(2+)</name>
        <dbReference type="ChEBI" id="CHEBI:29105"/>
    </cofactor>
    <text evidence="6">Binds 1 zinc ion.</text>
</comment>
<comment type="caution">
    <text evidence="8">The sequence shown here is derived from an EMBL/GenBank/DDBJ whole genome shotgun (WGS) entry which is preliminary data.</text>
</comment>
<dbReference type="Proteomes" id="UP001530293">
    <property type="component" value="Unassembled WGS sequence"/>
</dbReference>
<keyword evidence="5 6" id="KW-0482">Metalloprotease</keyword>
<evidence type="ECO:0000256" key="5">
    <source>
        <dbReference type="ARBA" id="ARBA00023049"/>
    </source>
</evidence>
<evidence type="ECO:0000256" key="6">
    <source>
        <dbReference type="RuleBase" id="RU003435"/>
    </source>
</evidence>
<dbReference type="Gene3D" id="1.10.1370.40">
    <property type="match status" value="1"/>
</dbReference>
<evidence type="ECO:0000259" key="7">
    <source>
        <dbReference type="Pfam" id="PF01432"/>
    </source>
</evidence>
<evidence type="ECO:0000256" key="1">
    <source>
        <dbReference type="ARBA" id="ARBA00022670"/>
    </source>
</evidence>
<dbReference type="Pfam" id="PF01432">
    <property type="entry name" value="Peptidase_M3"/>
    <property type="match status" value="1"/>
</dbReference>
<sequence>MTTICNHTPSSSSSSQTLLSRSEVQTLYHEFGHGLHSLLSRTSFQHLLGTLIYLNRLHCITGIPMSDRRARHLALSHSDFRGIEVQTQIVHSEFDQALFGHTPSSPSLGGCNSTEMFKGCMKKRAYRMQMGRICILNLDIW</sequence>
<dbReference type="GO" id="GO:0006508">
    <property type="term" value="P:proteolysis"/>
    <property type="evidence" value="ECO:0007669"/>
    <property type="project" value="UniProtKB-KW"/>
</dbReference>
<evidence type="ECO:0000313" key="8">
    <source>
        <dbReference type="EMBL" id="KAL3759300.1"/>
    </source>
</evidence>
<dbReference type="InterPro" id="IPR001567">
    <property type="entry name" value="Pept_M3A_M3B_dom"/>
</dbReference>
<organism evidence="8 9">
    <name type="scientific">Discostella pseudostelligera</name>
    <dbReference type="NCBI Taxonomy" id="259834"/>
    <lineage>
        <taxon>Eukaryota</taxon>
        <taxon>Sar</taxon>
        <taxon>Stramenopiles</taxon>
        <taxon>Ochrophyta</taxon>
        <taxon>Bacillariophyta</taxon>
        <taxon>Coscinodiscophyceae</taxon>
        <taxon>Thalassiosirophycidae</taxon>
        <taxon>Stephanodiscales</taxon>
        <taxon>Stephanodiscaceae</taxon>
        <taxon>Discostella</taxon>
    </lineage>
</organism>
<dbReference type="InterPro" id="IPR045090">
    <property type="entry name" value="Pept_M3A_M3B"/>
</dbReference>